<dbReference type="AlphaFoldDB" id="A0A0B6Z6I2"/>
<evidence type="ECO:0000259" key="6">
    <source>
        <dbReference type="SMART" id="SM00704"/>
    </source>
</evidence>
<proteinExistence type="predicted"/>
<keyword evidence="1" id="KW-0001">2Fe-2S</keyword>
<feature type="non-terminal residue" evidence="7">
    <location>
        <position position="1"/>
    </location>
</feature>
<keyword evidence="4" id="KW-0411">Iron-sulfur</keyword>
<dbReference type="PANTHER" id="PTHR46491">
    <property type="entry name" value="CDGSH IRON SULFUR DOMAIN PROTEIN HOMOLOG"/>
    <property type="match status" value="1"/>
</dbReference>
<dbReference type="InterPro" id="IPR052950">
    <property type="entry name" value="CISD"/>
</dbReference>
<comment type="cofactor">
    <cofactor evidence="5">
        <name>[2Fe-2S] cluster</name>
        <dbReference type="ChEBI" id="CHEBI:190135"/>
    </cofactor>
</comment>
<feature type="domain" description="Iron-binding zinc finger CDGSH type" evidence="6">
    <location>
        <begin position="132"/>
        <end position="169"/>
    </location>
</feature>
<keyword evidence="2" id="KW-0479">Metal-binding</keyword>
<dbReference type="SMART" id="SM00704">
    <property type="entry name" value="ZnF_CDGSH"/>
    <property type="match status" value="2"/>
</dbReference>
<protein>
    <recommendedName>
        <fullName evidence="6">Iron-binding zinc finger CDGSH type domain-containing protein</fullName>
    </recommendedName>
</protein>
<gene>
    <name evidence="7" type="primary">ORF50142</name>
</gene>
<dbReference type="InterPro" id="IPR042216">
    <property type="entry name" value="MitoNEET_CISD"/>
</dbReference>
<evidence type="ECO:0000256" key="3">
    <source>
        <dbReference type="ARBA" id="ARBA00023004"/>
    </source>
</evidence>
<dbReference type="GO" id="GO:0051537">
    <property type="term" value="F:2 iron, 2 sulfur cluster binding"/>
    <property type="evidence" value="ECO:0007669"/>
    <property type="project" value="UniProtKB-KW"/>
</dbReference>
<accession>A0A0B6Z6I2</accession>
<evidence type="ECO:0000256" key="5">
    <source>
        <dbReference type="ARBA" id="ARBA00034078"/>
    </source>
</evidence>
<dbReference type="InterPro" id="IPR018967">
    <property type="entry name" value="FeS-contain_CDGSH-typ"/>
</dbReference>
<sequence>SLVVKMAASLQLTKCSRLSTYLFSSHSPGLKLLFVNLRYIKTNRDSGDLNDPKYAHWKRKPHPETPTNYHLDKLALVPVKGKIFERLPFRMVLKAGEKYNFCTCGFSKNQPFCDNSHDAPHFISTRAHHRRYRPIPFTVDETKEYWMCMCKQSNNRPFCDGSHKQEEVVNTIRS</sequence>
<keyword evidence="3" id="KW-0408">Iron</keyword>
<dbReference type="Pfam" id="PF09360">
    <property type="entry name" value="zf-CDGSH"/>
    <property type="match status" value="2"/>
</dbReference>
<reference evidence="7" key="1">
    <citation type="submission" date="2014-12" db="EMBL/GenBank/DDBJ databases">
        <title>Insight into the proteome of Arion vulgaris.</title>
        <authorList>
            <person name="Aradska J."/>
            <person name="Bulat T."/>
            <person name="Smidak R."/>
            <person name="Sarate P."/>
            <person name="Gangsoo J."/>
            <person name="Sialana F."/>
            <person name="Bilban M."/>
            <person name="Lubec G."/>
        </authorList>
    </citation>
    <scope>NUCLEOTIDE SEQUENCE</scope>
    <source>
        <tissue evidence="7">Skin</tissue>
    </source>
</reference>
<dbReference type="Gene3D" id="3.40.5.90">
    <property type="entry name" value="CDGSH iron-sulfur domain, mitoNEET-type"/>
    <property type="match status" value="2"/>
</dbReference>
<dbReference type="GO" id="GO:0005739">
    <property type="term" value="C:mitochondrion"/>
    <property type="evidence" value="ECO:0007669"/>
    <property type="project" value="TreeGrafter"/>
</dbReference>
<dbReference type="PANTHER" id="PTHR46491:SF3">
    <property type="entry name" value="CDGSH IRON-SULFUR DOMAIN-CONTAINING PROTEIN 3, MITOCHONDRIAL"/>
    <property type="match status" value="1"/>
</dbReference>
<dbReference type="GO" id="GO:0046872">
    <property type="term" value="F:metal ion binding"/>
    <property type="evidence" value="ECO:0007669"/>
    <property type="project" value="UniProtKB-KW"/>
</dbReference>
<name>A0A0B6Z6I2_9EUPU</name>
<feature type="domain" description="Iron-binding zinc finger CDGSH type" evidence="6">
    <location>
        <begin position="86"/>
        <end position="123"/>
    </location>
</feature>
<evidence type="ECO:0000313" key="7">
    <source>
        <dbReference type="EMBL" id="CEK63962.1"/>
    </source>
</evidence>
<evidence type="ECO:0000256" key="2">
    <source>
        <dbReference type="ARBA" id="ARBA00022723"/>
    </source>
</evidence>
<dbReference type="EMBL" id="HACG01017097">
    <property type="protein sequence ID" value="CEK63962.1"/>
    <property type="molecule type" value="Transcribed_RNA"/>
</dbReference>
<evidence type="ECO:0000256" key="1">
    <source>
        <dbReference type="ARBA" id="ARBA00022714"/>
    </source>
</evidence>
<organism evidence="7">
    <name type="scientific">Arion vulgaris</name>
    <dbReference type="NCBI Taxonomy" id="1028688"/>
    <lineage>
        <taxon>Eukaryota</taxon>
        <taxon>Metazoa</taxon>
        <taxon>Spiralia</taxon>
        <taxon>Lophotrochozoa</taxon>
        <taxon>Mollusca</taxon>
        <taxon>Gastropoda</taxon>
        <taxon>Heterobranchia</taxon>
        <taxon>Euthyneura</taxon>
        <taxon>Panpulmonata</taxon>
        <taxon>Eupulmonata</taxon>
        <taxon>Stylommatophora</taxon>
        <taxon>Helicina</taxon>
        <taxon>Arionoidea</taxon>
        <taxon>Arionidae</taxon>
        <taxon>Arion</taxon>
    </lineage>
</organism>
<evidence type="ECO:0000256" key="4">
    <source>
        <dbReference type="ARBA" id="ARBA00023014"/>
    </source>
</evidence>